<dbReference type="PANTHER" id="PTHR28041">
    <property type="entry name" value="54S RIBOSOMAL PROTEIN L25, MITOCHONDRIAL"/>
    <property type="match status" value="1"/>
</dbReference>
<protein>
    <recommendedName>
        <fullName evidence="2">Large ribosomal subunit protein mL59 domain-containing protein</fullName>
    </recommendedName>
</protein>
<sequence>MSRSEQNKGSVRLPLSSRDPCGVASTPFAGSTVIPTFILLILCPGAANVSTMSQVAPELIKRFRARELRRLIEKGRMPQMDSGGACRVHAKVMTLQNPFLPRPLFDPSTRSNAETTSKKGSSQGQKGSKQQKNERTKEKRERKKWAQPHYSLRQQAVLVKLARASGTLHLLPPGPKLSIEELEAAKREASLRTQSSVQVTNDHGSVDSVNVPSETKEKSNTSRVEASSTVLAEAPSKPAQATRTVAIRRSSRHFGYPGVVFNWTGKAPEKPRKRLTIYVGRRRMFKGHKWERHLDKRRARIAVRMRDMRKRIRRFKNHYKRRRPNPLKPAVPRKRETLPF</sequence>
<evidence type="ECO:0000259" key="2">
    <source>
        <dbReference type="Pfam" id="PF18126"/>
    </source>
</evidence>
<organism evidence="3 4">
    <name type="scientific">Sanghuangporus baumii</name>
    <name type="common">Phellinus baumii</name>
    <dbReference type="NCBI Taxonomy" id="108892"/>
    <lineage>
        <taxon>Eukaryota</taxon>
        <taxon>Fungi</taxon>
        <taxon>Dikarya</taxon>
        <taxon>Basidiomycota</taxon>
        <taxon>Agaricomycotina</taxon>
        <taxon>Agaricomycetes</taxon>
        <taxon>Hymenochaetales</taxon>
        <taxon>Hymenochaetaceae</taxon>
        <taxon>Sanghuangporus</taxon>
    </lineage>
</organism>
<dbReference type="GO" id="GO:0005762">
    <property type="term" value="C:mitochondrial large ribosomal subunit"/>
    <property type="evidence" value="ECO:0007669"/>
    <property type="project" value="InterPro"/>
</dbReference>
<feature type="region of interest" description="Disordered" evidence="1">
    <location>
        <begin position="99"/>
        <end position="149"/>
    </location>
</feature>
<feature type="compositionally biased region" description="Polar residues" evidence="1">
    <location>
        <begin position="221"/>
        <end position="230"/>
    </location>
</feature>
<feature type="region of interest" description="Disordered" evidence="1">
    <location>
        <begin position="190"/>
        <end position="243"/>
    </location>
</feature>
<feature type="compositionally biased region" description="Polar residues" evidence="1">
    <location>
        <begin position="191"/>
        <end position="213"/>
    </location>
</feature>
<evidence type="ECO:0000313" key="3">
    <source>
        <dbReference type="EMBL" id="OCB86644.1"/>
    </source>
</evidence>
<keyword evidence="4" id="KW-1185">Reference proteome</keyword>
<evidence type="ECO:0000313" key="4">
    <source>
        <dbReference type="Proteomes" id="UP000757232"/>
    </source>
</evidence>
<proteinExistence type="predicted"/>
<dbReference type="PANTHER" id="PTHR28041:SF1">
    <property type="entry name" value="LARGE RIBOSOMAL SUBUNIT PROTEIN ML59"/>
    <property type="match status" value="1"/>
</dbReference>
<comment type="caution">
    <text evidence="3">The sequence shown here is derived from an EMBL/GenBank/DDBJ whole genome shotgun (WGS) entry which is preliminary data.</text>
</comment>
<dbReference type="GO" id="GO:0003735">
    <property type="term" value="F:structural constituent of ribosome"/>
    <property type="evidence" value="ECO:0007669"/>
    <property type="project" value="InterPro"/>
</dbReference>
<dbReference type="Pfam" id="PF18126">
    <property type="entry name" value="Mitoc_mL59"/>
    <property type="match status" value="1"/>
</dbReference>
<feature type="compositionally biased region" description="Low complexity" evidence="1">
    <location>
        <begin position="118"/>
        <end position="130"/>
    </location>
</feature>
<dbReference type="EMBL" id="LNZH02000200">
    <property type="protein sequence ID" value="OCB86644.1"/>
    <property type="molecule type" value="Genomic_DNA"/>
</dbReference>
<accession>A0A9Q5NAP9</accession>
<dbReference type="OrthoDB" id="18529at2759"/>
<dbReference type="AlphaFoldDB" id="A0A9Q5NAP9"/>
<dbReference type="InterPro" id="IPR040922">
    <property type="entry name" value="Ribosomal_mL59_dom"/>
</dbReference>
<feature type="domain" description="Large ribosomal subunit protein mL59" evidence="2">
    <location>
        <begin position="130"/>
        <end position="317"/>
    </location>
</feature>
<name>A0A9Q5NAP9_SANBA</name>
<evidence type="ECO:0000256" key="1">
    <source>
        <dbReference type="SAM" id="MobiDB-lite"/>
    </source>
</evidence>
<dbReference type="Proteomes" id="UP000757232">
    <property type="component" value="Unassembled WGS sequence"/>
</dbReference>
<gene>
    <name evidence="3" type="ORF">A7U60_g6323</name>
</gene>
<feature type="region of interest" description="Disordered" evidence="1">
    <location>
        <begin position="321"/>
        <end position="340"/>
    </location>
</feature>
<reference evidence="3" key="1">
    <citation type="submission" date="2016-06" db="EMBL/GenBank/DDBJ databases">
        <title>Draft Genome sequence of the fungus Inonotus baumii.</title>
        <authorList>
            <person name="Zhu H."/>
            <person name="Lin W."/>
        </authorList>
    </citation>
    <scope>NUCLEOTIDE SEQUENCE</scope>
    <source>
        <strain evidence="3">821</strain>
    </source>
</reference>
<dbReference type="InterPro" id="IPR037507">
    <property type="entry name" value="Ribosomal_mL59"/>
</dbReference>